<name>A0A3Q9QRU0_9BACI</name>
<dbReference type="InterPro" id="IPR009057">
    <property type="entry name" value="Homeodomain-like_sf"/>
</dbReference>
<dbReference type="PANTHER" id="PTHR43280">
    <property type="entry name" value="ARAC-FAMILY TRANSCRIPTIONAL REGULATOR"/>
    <property type="match status" value="1"/>
</dbReference>
<dbReference type="InterPro" id="IPR001789">
    <property type="entry name" value="Sig_transdc_resp-reg_receiver"/>
</dbReference>
<evidence type="ECO:0000313" key="7">
    <source>
        <dbReference type="EMBL" id="AZU61737.1"/>
    </source>
</evidence>
<dbReference type="PROSITE" id="PS00041">
    <property type="entry name" value="HTH_ARAC_FAMILY_1"/>
    <property type="match status" value="1"/>
</dbReference>
<evidence type="ECO:0000259" key="6">
    <source>
        <dbReference type="PROSITE" id="PS50110"/>
    </source>
</evidence>
<dbReference type="InterPro" id="IPR020449">
    <property type="entry name" value="Tscrpt_reg_AraC-type_HTH"/>
</dbReference>
<organism evidence="7 8">
    <name type="scientific">Neobacillus mesonae</name>
    <dbReference type="NCBI Taxonomy" id="1193713"/>
    <lineage>
        <taxon>Bacteria</taxon>
        <taxon>Bacillati</taxon>
        <taxon>Bacillota</taxon>
        <taxon>Bacilli</taxon>
        <taxon>Bacillales</taxon>
        <taxon>Bacillaceae</taxon>
        <taxon>Neobacillus</taxon>
    </lineage>
</organism>
<evidence type="ECO:0000256" key="1">
    <source>
        <dbReference type="ARBA" id="ARBA00023015"/>
    </source>
</evidence>
<keyword evidence="4" id="KW-0597">Phosphoprotein</keyword>
<feature type="domain" description="HTH araC/xylS-type" evidence="5">
    <location>
        <begin position="440"/>
        <end position="538"/>
    </location>
</feature>
<dbReference type="KEGG" id="nmk:CHR53_10865"/>
<dbReference type="Proteomes" id="UP000282892">
    <property type="component" value="Chromosome"/>
</dbReference>
<protein>
    <recommendedName>
        <fullName evidence="9">DNA-binding response regulator</fullName>
    </recommendedName>
</protein>
<dbReference type="Gene3D" id="3.40.50.2300">
    <property type="match status" value="1"/>
</dbReference>
<dbReference type="Pfam" id="PF12833">
    <property type="entry name" value="HTH_18"/>
    <property type="match status" value="1"/>
</dbReference>
<dbReference type="Gene3D" id="1.10.10.60">
    <property type="entry name" value="Homeodomain-like"/>
    <property type="match status" value="2"/>
</dbReference>
<feature type="modified residue" description="4-aspartylphosphate" evidence="4">
    <location>
        <position position="58"/>
    </location>
</feature>
<evidence type="ECO:0000256" key="4">
    <source>
        <dbReference type="PROSITE-ProRule" id="PRU00169"/>
    </source>
</evidence>
<keyword evidence="2" id="KW-0238">DNA-binding</keyword>
<keyword evidence="1" id="KW-0805">Transcription regulation</keyword>
<dbReference type="GO" id="GO:0003700">
    <property type="term" value="F:DNA-binding transcription factor activity"/>
    <property type="evidence" value="ECO:0007669"/>
    <property type="project" value="InterPro"/>
</dbReference>
<dbReference type="SUPFAM" id="SSF52172">
    <property type="entry name" value="CheY-like"/>
    <property type="match status" value="1"/>
</dbReference>
<dbReference type="PROSITE" id="PS50110">
    <property type="entry name" value="RESPONSE_REGULATORY"/>
    <property type="match status" value="1"/>
</dbReference>
<keyword evidence="8" id="KW-1185">Reference proteome</keyword>
<dbReference type="SUPFAM" id="SSF46689">
    <property type="entry name" value="Homeodomain-like"/>
    <property type="match status" value="2"/>
</dbReference>
<evidence type="ECO:0000256" key="2">
    <source>
        <dbReference type="ARBA" id="ARBA00023125"/>
    </source>
</evidence>
<proteinExistence type="predicted"/>
<dbReference type="PANTHER" id="PTHR43280:SF2">
    <property type="entry name" value="HTH-TYPE TRANSCRIPTIONAL REGULATOR EXSA"/>
    <property type="match status" value="1"/>
</dbReference>
<evidence type="ECO:0000259" key="5">
    <source>
        <dbReference type="PROSITE" id="PS01124"/>
    </source>
</evidence>
<dbReference type="GO" id="GO:0000160">
    <property type="term" value="P:phosphorelay signal transduction system"/>
    <property type="evidence" value="ECO:0007669"/>
    <property type="project" value="InterPro"/>
</dbReference>
<dbReference type="InterPro" id="IPR011006">
    <property type="entry name" value="CheY-like_superfamily"/>
</dbReference>
<sequence length="552" mass="63553">MTLGNLLLLATHDLDIINQVHQINNDFKFGFTIEVRDSKTFMKEDLALEADIEAVFLDFDEIPGEMQDFVYHQIKKINPALPLVTLKSSYDHYEVRSLFKNGVFDCLSKPLEKEIIYQLLQELKKTVQQSIQILQQKKDDPLQIMSSLRLSVIYNLLYGNIQNPKDIWDQCRLVGLSAVPNIAVTVQIDEFFSLNKDKSKQKQDTIRNEIITITRLFLKNELDEVLAMGTGADKFAIIFSLPLLNSNAEYKRYAIKLSEKTKEYIKEKTDYSVTIGIGNFCEDVRSLYVSYQEAIYAQKHKFFGGKDTVIHIDDVEPFTNEVHLLQNQDIATLASKLTVADIPAVKENMKNLFKELFSKQKVDPEVLKLQISEISTVLARAAINGGADIKEIHSILLDYTKELNIIENLTEMEQWFENMIYRFTDLVFKNKNEYSLKSVQKAMDYIEKNYLNSITLEDVATFVHLSPTYFSRLFKGTTGKNFIEYITYLRIEKAKAMLMDLNYTVYQIASEVGYSNSHYFSRVFKSLVGKTPSDYRNSILGPIEVPNEKGLN</sequence>
<evidence type="ECO:0008006" key="9">
    <source>
        <dbReference type="Google" id="ProtNLM"/>
    </source>
</evidence>
<dbReference type="InterPro" id="IPR018062">
    <property type="entry name" value="HTH_AraC-typ_CS"/>
</dbReference>
<feature type="domain" description="Response regulatory" evidence="6">
    <location>
        <begin position="6"/>
        <end position="124"/>
    </location>
</feature>
<dbReference type="PRINTS" id="PR00032">
    <property type="entry name" value="HTHARAC"/>
</dbReference>
<dbReference type="GO" id="GO:0043565">
    <property type="term" value="F:sequence-specific DNA binding"/>
    <property type="evidence" value="ECO:0007669"/>
    <property type="project" value="InterPro"/>
</dbReference>
<dbReference type="PROSITE" id="PS01124">
    <property type="entry name" value="HTH_ARAC_FAMILY_2"/>
    <property type="match status" value="1"/>
</dbReference>
<dbReference type="AlphaFoldDB" id="A0A3Q9QRU0"/>
<reference evidence="7 8" key="1">
    <citation type="submission" date="2017-07" db="EMBL/GenBank/DDBJ databases">
        <title>The complete genome sequence of Bacillus mesonae strain H20-5, an efficient strain improving plant abiotic stress resistance.</title>
        <authorList>
            <person name="Kim S.Y."/>
            <person name="Song H."/>
            <person name="Sang M.K."/>
            <person name="Weon H.-Y."/>
            <person name="Song J."/>
        </authorList>
    </citation>
    <scope>NUCLEOTIDE SEQUENCE [LARGE SCALE GENOMIC DNA]</scope>
    <source>
        <strain evidence="7 8">H20-5</strain>
    </source>
</reference>
<dbReference type="SMART" id="SM00342">
    <property type="entry name" value="HTH_ARAC"/>
    <property type="match status" value="1"/>
</dbReference>
<evidence type="ECO:0000256" key="3">
    <source>
        <dbReference type="ARBA" id="ARBA00023163"/>
    </source>
</evidence>
<dbReference type="InterPro" id="IPR018060">
    <property type="entry name" value="HTH_AraC"/>
</dbReference>
<dbReference type="EMBL" id="CP022572">
    <property type="protein sequence ID" value="AZU61737.1"/>
    <property type="molecule type" value="Genomic_DNA"/>
</dbReference>
<gene>
    <name evidence="7" type="ORF">CHR53_10865</name>
</gene>
<evidence type="ECO:0000313" key="8">
    <source>
        <dbReference type="Proteomes" id="UP000282892"/>
    </source>
</evidence>
<accession>A0A3Q9QRU0</accession>
<keyword evidence="3" id="KW-0804">Transcription</keyword>
<dbReference type="OrthoDB" id="9788446at2"/>
<dbReference type="STRING" id="1193713.GCA_001636315_04597"/>